<dbReference type="EMBL" id="FP929056">
    <property type="protein sequence ID" value="CBL28261.1"/>
    <property type="molecule type" value="Genomic_DNA"/>
</dbReference>
<dbReference type="InterPro" id="IPR002577">
    <property type="entry name" value="HTH_HxlR"/>
</dbReference>
<dbReference type="PROSITE" id="PS51118">
    <property type="entry name" value="HTH_HXLR"/>
    <property type="match status" value="1"/>
</dbReference>
<gene>
    <name evidence="5" type="ORF">SY1_10460</name>
</gene>
<reference evidence="6" key="1">
    <citation type="submission" date="2010-03" db="EMBL/GenBank/DDBJ databases">
        <title>The genome sequence of Synergistetes sp. SGP1.</title>
        <authorList>
            <consortium name="metaHIT consortium -- http://www.metahit.eu/"/>
            <person name="Pajon A."/>
            <person name="Turner K."/>
            <person name="Parkhill J."/>
            <person name="Wade W."/>
            <person name="Vartoukian S."/>
        </authorList>
    </citation>
    <scope>NUCLEOTIDE SEQUENCE [LARGE SCALE GENOMIC DNA]</scope>
    <source>
        <strain evidence="6">SGP1</strain>
    </source>
</reference>
<evidence type="ECO:0000256" key="1">
    <source>
        <dbReference type="ARBA" id="ARBA00023015"/>
    </source>
</evidence>
<dbReference type="AlphaFoldDB" id="A0AB94IWZ5"/>
<evidence type="ECO:0000256" key="3">
    <source>
        <dbReference type="ARBA" id="ARBA00023163"/>
    </source>
</evidence>
<dbReference type="Gene3D" id="1.10.10.10">
    <property type="entry name" value="Winged helix-like DNA-binding domain superfamily/Winged helix DNA-binding domain"/>
    <property type="match status" value="1"/>
</dbReference>
<evidence type="ECO:0000313" key="6">
    <source>
        <dbReference type="Proteomes" id="UP000008957"/>
    </source>
</evidence>
<reference evidence="5 6" key="2">
    <citation type="submission" date="2010-03" db="EMBL/GenBank/DDBJ databases">
        <authorList>
            <person name="Pajon A."/>
        </authorList>
    </citation>
    <scope>NUCLEOTIDE SEQUENCE [LARGE SCALE GENOMIC DNA]</scope>
    <source>
        <strain evidence="5 6">SGP1</strain>
    </source>
</reference>
<dbReference type="InterPro" id="IPR036390">
    <property type="entry name" value="WH_DNA-bd_sf"/>
</dbReference>
<dbReference type="Pfam" id="PF01638">
    <property type="entry name" value="HxlR"/>
    <property type="match status" value="1"/>
</dbReference>
<name>A0AB94IWZ5_9BACT</name>
<protein>
    <submittedName>
        <fullName evidence="5">Predicted transcriptional regulators</fullName>
    </submittedName>
</protein>
<dbReference type="RefSeq" id="WP_015556408.1">
    <property type="nucleotide sequence ID" value="NC_021038.1"/>
</dbReference>
<dbReference type="Proteomes" id="UP000008957">
    <property type="component" value="Chromosome"/>
</dbReference>
<proteinExistence type="predicted"/>
<evidence type="ECO:0000259" key="4">
    <source>
        <dbReference type="PROSITE" id="PS51118"/>
    </source>
</evidence>
<keyword evidence="3" id="KW-0804">Transcription</keyword>
<dbReference type="GO" id="GO:0003677">
    <property type="term" value="F:DNA binding"/>
    <property type="evidence" value="ECO:0007669"/>
    <property type="project" value="UniProtKB-KW"/>
</dbReference>
<feature type="domain" description="HTH hxlR-type" evidence="4">
    <location>
        <begin position="16"/>
        <end position="115"/>
    </location>
</feature>
<keyword evidence="6" id="KW-1185">Reference proteome</keyword>
<keyword evidence="2" id="KW-0238">DNA-binding</keyword>
<dbReference type="InterPro" id="IPR036388">
    <property type="entry name" value="WH-like_DNA-bd_sf"/>
</dbReference>
<evidence type="ECO:0000256" key="2">
    <source>
        <dbReference type="ARBA" id="ARBA00023125"/>
    </source>
</evidence>
<sequence length="120" mass="13783">MKGSKDSKTEDYAARCPLLYVMELIGSKWKLPILWCLNDEDGLHYNELKRRVHGVTNTMLTKCLRELEEKGLIFRHSLGSVPPSVTYHLKEDGKSLMPALEGLCSWGMAYLEKRRERPAC</sequence>
<evidence type="ECO:0000313" key="5">
    <source>
        <dbReference type="EMBL" id="CBL28261.1"/>
    </source>
</evidence>
<dbReference type="KEGG" id="sbr:SY1_10460"/>
<dbReference type="PANTHER" id="PTHR33204">
    <property type="entry name" value="TRANSCRIPTIONAL REGULATOR, MARR FAMILY"/>
    <property type="match status" value="1"/>
</dbReference>
<accession>A0AB94IWZ5</accession>
<keyword evidence="1" id="KW-0805">Transcription regulation</keyword>
<dbReference type="PANTHER" id="PTHR33204:SF29">
    <property type="entry name" value="TRANSCRIPTIONAL REGULATOR"/>
    <property type="match status" value="1"/>
</dbReference>
<organism evidence="5 6">
    <name type="scientific">Fretibacterium fastidiosum</name>
    <dbReference type="NCBI Taxonomy" id="651822"/>
    <lineage>
        <taxon>Bacteria</taxon>
        <taxon>Thermotogati</taxon>
        <taxon>Synergistota</taxon>
        <taxon>Synergistia</taxon>
        <taxon>Synergistales</taxon>
        <taxon>Aminobacteriaceae</taxon>
        <taxon>Fretibacterium</taxon>
    </lineage>
</organism>
<dbReference type="SUPFAM" id="SSF46785">
    <property type="entry name" value="Winged helix' DNA-binding domain"/>
    <property type="match status" value="1"/>
</dbReference>